<evidence type="ECO:0000313" key="2">
    <source>
        <dbReference type="Proteomes" id="UP001207468"/>
    </source>
</evidence>
<name>A0ACC0UJI9_9AGAM</name>
<accession>A0ACC0UJI9</accession>
<proteinExistence type="predicted"/>
<dbReference type="EMBL" id="JAGFNK010000016">
    <property type="protein sequence ID" value="KAI9511811.1"/>
    <property type="molecule type" value="Genomic_DNA"/>
</dbReference>
<evidence type="ECO:0000313" key="1">
    <source>
        <dbReference type="EMBL" id="KAI9511811.1"/>
    </source>
</evidence>
<dbReference type="Proteomes" id="UP001207468">
    <property type="component" value="Unassembled WGS sequence"/>
</dbReference>
<reference evidence="1" key="1">
    <citation type="submission" date="2021-03" db="EMBL/GenBank/DDBJ databases">
        <title>Evolutionary priming and transition to the ectomycorrhizal habit in an iconic lineage of mushroom-forming fungi: is preadaptation a requirement?</title>
        <authorList>
            <consortium name="DOE Joint Genome Institute"/>
            <person name="Looney B.P."/>
            <person name="Miyauchi S."/>
            <person name="Morin E."/>
            <person name="Drula E."/>
            <person name="Courty P.E."/>
            <person name="Chicoki N."/>
            <person name="Fauchery L."/>
            <person name="Kohler A."/>
            <person name="Kuo A."/>
            <person name="LaButti K."/>
            <person name="Pangilinan J."/>
            <person name="Lipzen A."/>
            <person name="Riley R."/>
            <person name="Andreopoulos W."/>
            <person name="He G."/>
            <person name="Johnson J."/>
            <person name="Barry K.W."/>
            <person name="Grigoriev I.V."/>
            <person name="Nagy L."/>
            <person name="Hibbett D."/>
            <person name="Henrissat B."/>
            <person name="Matheny P.B."/>
            <person name="Labbe J."/>
            <person name="Martin A.F."/>
        </authorList>
    </citation>
    <scope>NUCLEOTIDE SEQUENCE</scope>
    <source>
        <strain evidence="1">BPL698</strain>
    </source>
</reference>
<comment type="caution">
    <text evidence="1">The sequence shown here is derived from an EMBL/GenBank/DDBJ whole genome shotgun (WGS) entry which is preliminary data.</text>
</comment>
<keyword evidence="2" id="KW-1185">Reference proteome</keyword>
<gene>
    <name evidence="1" type="ORF">F5148DRAFT_1373533</name>
</gene>
<protein>
    <submittedName>
        <fullName evidence="1">Uncharacterized protein</fullName>
    </submittedName>
</protein>
<organism evidence="1 2">
    <name type="scientific">Russula earlei</name>
    <dbReference type="NCBI Taxonomy" id="71964"/>
    <lineage>
        <taxon>Eukaryota</taxon>
        <taxon>Fungi</taxon>
        <taxon>Dikarya</taxon>
        <taxon>Basidiomycota</taxon>
        <taxon>Agaricomycotina</taxon>
        <taxon>Agaricomycetes</taxon>
        <taxon>Russulales</taxon>
        <taxon>Russulaceae</taxon>
        <taxon>Russula</taxon>
    </lineage>
</organism>
<sequence length="204" mass="21796">MPPTKGTPLQPEPPSAEPALVLPHPLPPRKRPPLLPTTYVPLFSEPYAEDRLEEADLGPARGPPRGGGFHGPGEGPPGGAPGALGGPIAHTPQLPFAPAADTKASGGLPQIFTGDWALAEDFMDELRAYLGYNVDVPGFNSPIRKVALALTLIKGPAVVGWRCDMGTWIDSLDPIADNIPVVWEQFQVEFQNQFMDPNVDNTLK</sequence>